<protein>
    <recommendedName>
        <fullName evidence="5">SGNH hydrolase-type esterase domain-containing protein</fullName>
    </recommendedName>
</protein>
<reference evidence="3" key="1">
    <citation type="journal article" date="2023" name="Mol. Biol. Evol.">
        <title>Third-Generation Sequencing Reveals the Adaptive Role of the Epigenome in Three Deep-Sea Polychaetes.</title>
        <authorList>
            <person name="Perez M."/>
            <person name="Aroh O."/>
            <person name="Sun Y."/>
            <person name="Lan Y."/>
            <person name="Juniper S.K."/>
            <person name="Young C.R."/>
            <person name="Angers B."/>
            <person name="Qian P.Y."/>
        </authorList>
    </citation>
    <scope>NUCLEOTIDE SEQUENCE</scope>
    <source>
        <strain evidence="3">P08H-3</strain>
    </source>
</reference>
<evidence type="ECO:0000313" key="3">
    <source>
        <dbReference type="EMBL" id="KAK2160662.1"/>
    </source>
</evidence>
<keyword evidence="4" id="KW-1185">Reference proteome</keyword>
<dbReference type="Gene3D" id="3.40.50.1110">
    <property type="entry name" value="SGNH hydrolase"/>
    <property type="match status" value="1"/>
</dbReference>
<evidence type="ECO:0008006" key="5">
    <source>
        <dbReference type="Google" id="ProtNLM"/>
    </source>
</evidence>
<dbReference type="AlphaFoldDB" id="A0AAD9JWL5"/>
<feature type="coiled-coil region" evidence="1">
    <location>
        <begin position="61"/>
        <end position="91"/>
    </location>
</feature>
<proteinExistence type="predicted"/>
<comment type="caution">
    <text evidence="3">The sequence shown here is derived from an EMBL/GenBank/DDBJ whole genome shotgun (WGS) entry which is preliminary data.</text>
</comment>
<dbReference type="Proteomes" id="UP001208570">
    <property type="component" value="Unassembled WGS sequence"/>
</dbReference>
<gene>
    <name evidence="3" type="ORF">LSH36_128g03012</name>
</gene>
<dbReference type="EMBL" id="JAODUP010000128">
    <property type="protein sequence ID" value="KAK2160662.1"/>
    <property type="molecule type" value="Genomic_DNA"/>
</dbReference>
<evidence type="ECO:0000313" key="4">
    <source>
        <dbReference type="Proteomes" id="UP001208570"/>
    </source>
</evidence>
<dbReference type="InterPro" id="IPR036514">
    <property type="entry name" value="SGNH_hydro_sf"/>
</dbReference>
<evidence type="ECO:0000256" key="2">
    <source>
        <dbReference type="SAM" id="MobiDB-lite"/>
    </source>
</evidence>
<name>A0AAD9JWL5_9ANNE</name>
<organism evidence="3 4">
    <name type="scientific">Paralvinella palmiformis</name>
    <dbReference type="NCBI Taxonomy" id="53620"/>
    <lineage>
        <taxon>Eukaryota</taxon>
        <taxon>Metazoa</taxon>
        <taxon>Spiralia</taxon>
        <taxon>Lophotrochozoa</taxon>
        <taxon>Annelida</taxon>
        <taxon>Polychaeta</taxon>
        <taxon>Sedentaria</taxon>
        <taxon>Canalipalpata</taxon>
        <taxon>Terebellida</taxon>
        <taxon>Terebelliformia</taxon>
        <taxon>Alvinellidae</taxon>
        <taxon>Paralvinella</taxon>
    </lineage>
</organism>
<evidence type="ECO:0000256" key="1">
    <source>
        <dbReference type="SAM" id="Coils"/>
    </source>
</evidence>
<accession>A0AAD9JWL5</accession>
<sequence length="364" mass="41167">MRKRCLAKQHKESGGTPRKSTKISVKVTEKHADKSFDLTMDARLRADVESVVDSRIQSHIIQKYEQEVQHLQSLVKEKDELILKLTQENGELSTKLSVQENMMTSVQTRLDKVDALVSVHDKAIVSVKENIQGLTFRLANLPLDAKDGRKLQPLPMPNYPQHQQAQRAQFTQMVNPPPPSEPVTIALIGDATFKYIDEEHLFNKMAKCNKAIVNSIDEAKTVIPEILNDQPTCLVFHLGTRDIEYTNSDVCAHKMQECVHLVKELAPDTQMCISLLLPRGDSETNKVKAQLFNFKVQELLAHEGLQFIIHSEMEKDGRLITKYYQPDFININGLDGSRKLAAHLKHGIRRAVPSLQPQPVQGSF</sequence>
<keyword evidence="1" id="KW-0175">Coiled coil</keyword>
<dbReference type="SUPFAM" id="SSF52266">
    <property type="entry name" value="SGNH hydrolase"/>
    <property type="match status" value="1"/>
</dbReference>
<feature type="region of interest" description="Disordered" evidence="2">
    <location>
        <begin position="1"/>
        <end position="23"/>
    </location>
</feature>